<sequence length="78" mass="8640">MVLYCDTKLMQELETRMTSLGETLLTRNFGSLEATFFFVLSAHGTAFCEFGALALGSECSLPKSSTITLYVVIIQRVH</sequence>
<dbReference type="Proteomes" id="UP000007115">
    <property type="component" value="Unassembled WGS sequence"/>
</dbReference>
<comment type="caution">
    <text evidence="1">The sequence shown here is derived from an EMBL/GenBank/DDBJ whole genome shotgun (WGS) entry which is preliminary data.</text>
</comment>
<name>G9MME4_HYPVG</name>
<dbReference type="EMBL" id="ABDF02000004">
    <property type="protein sequence ID" value="EHK24513.1"/>
    <property type="molecule type" value="Genomic_DNA"/>
</dbReference>
<accession>G9MME4</accession>
<feature type="non-terminal residue" evidence="1">
    <location>
        <position position="78"/>
    </location>
</feature>
<evidence type="ECO:0000313" key="1">
    <source>
        <dbReference type="EMBL" id="EHK24513.1"/>
    </source>
</evidence>
<keyword evidence="2" id="KW-1185">Reference proteome</keyword>
<reference evidence="1 2" key="1">
    <citation type="journal article" date="2011" name="Genome Biol.">
        <title>Comparative genome sequence analysis underscores mycoparasitism as the ancestral life style of Trichoderma.</title>
        <authorList>
            <person name="Kubicek C.P."/>
            <person name="Herrera-Estrella A."/>
            <person name="Seidl-Seiboth V."/>
            <person name="Martinez D.A."/>
            <person name="Druzhinina I.S."/>
            <person name="Thon M."/>
            <person name="Zeilinger S."/>
            <person name="Casas-Flores S."/>
            <person name="Horwitz B.A."/>
            <person name="Mukherjee P.K."/>
            <person name="Mukherjee M."/>
            <person name="Kredics L."/>
            <person name="Alcaraz L.D."/>
            <person name="Aerts A."/>
            <person name="Antal Z."/>
            <person name="Atanasova L."/>
            <person name="Cervantes-Badillo M.G."/>
            <person name="Challacombe J."/>
            <person name="Chertkov O."/>
            <person name="McCluskey K."/>
            <person name="Coulpier F."/>
            <person name="Deshpande N."/>
            <person name="von Doehren H."/>
            <person name="Ebbole D.J."/>
            <person name="Esquivel-Naranjo E.U."/>
            <person name="Fekete E."/>
            <person name="Flipphi M."/>
            <person name="Glaser F."/>
            <person name="Gomez-Rodriguez E.Y."/>
            <person name="Gruber S."/>
            <person name="Han C."/>
            <person name="Henrissat B."/>
            <person name="Hermosa R."/>
            <person name="Hernandez-Onate M."/>
            <person name="Karaffa L."/>
            <person name="Kosti I."/>
            <person name="Le Crom S."/>
            <person name="Lindquist E."/>
            <person name="Lucas S."/>
            <person name="Luebeck M."/>
            <person name="Luebeck P.S."/>
            <person name="Margeot A."/>
            <person name="Metz B."/>
            <person name="Misra M."/>
            <person name="Nevalainen H."/>
            <person name="Omann M."/>
            <person name="Packer N."/>
            <person name="Perrone G."/>
            <person name="Uresti-Rivera E.E."/>
            <person name="Salamov A."/>
            <person name="Schmoll M."/>
            <person name="Seiboth B."/>
            <person name="Shapiro H."/>
            <person name="Sukno S."/>
            <person name="Tamayo-Ramos J.A."/>
            <person name="Tisch D."/>
            <person name="Wiest A."/>
            <person name="Wilkinson H.H."/>
            <person name="Zhang M."/>
            <person name="Coutinho P.M."/>
            <person name="Kenerley C.M."/>
            <person name="Monte E."/>
            <person name="Baker S.E."/>
            <person name="Grigoriev I.V."/>
        </authorList>
    </citation>
    <scope>NUCLEOTIDE SEQUENCE [LARGE SCALE GENOMIC DNA]</scope>
    <source>
        <strain evidence="2">Gv29-8 / FGSC 10586</strain>
    </source>
</reference>
<dbReference type="GeneID" id="25790961"/>
<dbReference type="VEuPathDB" id="FungiDB:TRIVIDRAFT_215613"/>
<dbReference type="AlphaFoldDB" id="G9MME4"/>
<proteinExistence type="predicted"/>
<dbReference type="HOGENOM" id="CLU_2628544_0_0_1"/>
<gene>
    <name evidence="1" type="ORF">TRIVIDRAFT_215613</name>
</gene>
<protein>
    <submittedName>
        <fullName evidence="1">Uncharacterized protein</fullName>
    </submittedName>
</protein>
<dbReference type="RefSeq" id="XP_013958716.1">
    <property type="nucleotide sequence ID" value="XM_014103241.1"/>
</dbReference>
<evidence type="ECO:0000313" key="2">
    <source>
        <dbReference type="Proteomes" id="UP000007115"/>
    </source>
</evidence>
<dbReference type="InParanoid" id="G9MME4"/>
<organism evidence="1 2">
    <name type="scientific">Hypocrea virens (strain Gv29-8 / FGSC 10586)</name>
    <name type="common">Gliocladium virens</name>
    <name type="synonym">Trichoderma virens</name>
    <dbReference type="NCBI Taxonomy" id="413071"/>
    <lineage>
        <taxon>Eukaryota</taxon>
        <taxon>Fungi</taxon>
        <taxon>Dikarya</taxon>
        <taxon>Ascomycota</taxon>
        <taxon>Pezizomycotina</taxon>
        <taxon>Sordariomycetes</taxon>
        <taxon>Hypocreomycetidae</taxon>
        <taxon>Hypocreales</taxon>
        <taxon>Hypocreaceae</taxon>
        <taxon>Trichoderma</taxon>
    </lineage>
</organism>